<sequence length="191" mass="22057">MNPLYALPPTDESRENTLLASIHPSGETEDSSMVADLVEQRFYVFCGVAREYLSTRARFTRKRVLDIKKIIDEYETMDQIQRLLDKKEGFLVHHSICHYEPEPVYVESYTVEEPSGYVKRWLANRLLQLLTKKRSDTIACLKKSPPAASNRGSLFETGVHDYSAANALHLCQTNLMWIFLKKSNMKIELKK</sequence>
<reference evidence="1" key="1">
    <citation type="submission" date="2018-10" db="EMBL/GenBank/DDBJ databases">
        <title>Effector identification in a new, highly contiguous assembly of the strawberry crown rot pathogen Phytophthora cactorum.</title>
        <authorList>
            <person name="Armitage A.D."/>
            <person name="Nellist C.F."/>
            <person name="Bates H."/>
            <person name="Vickerstaff R.J."/>
            <person name="Harrison R.J."/>
        </authorList>
    </citation>
    <scope>NUCLEOTIDE SEQUENCE</scope>
    <source>
        <strain evidence="1">4040</strain>
    </source>
</reference>
<dbReference type="AlphaFoldDB" id="A0A8T1EJR4"/>
<gene>
    <name evidence="1" type="ORF">PC117_g3110</name>
</gene>
<dbReference type="VEuPathDB" id="FungiDB:PC110_g9045"/>
<organism evidence="1 2">
    <name type="scientific">Phytophthora cactorum</name>
    <dbReference type="NCBI Taxonomy" id="29920"/>
    <lineage>
        <taxon>Eukaryota</taxon>
        <taxon>Sar</taxon>
        <taxon>Stramenopiles</taxon>
        <taxon>Oomycota</taxon>
        <taxon>Peronosporomycetes</taxon>
        <taxon>Peronosporales</taxon>
        <taxon>Peronosporaceae</taxon>
        <taxon>Phytophthora</taxon>
    </lineage>
</organism>
<dbReference type="EMBL" id="RCMK01000043">
    <property type="protein sequence ID" value="KAG2952080.1"/>
    <property type="molecule type" value="Genomic_DNA"/>
</dbReference>
<proteinExistence type="predicted"/>
<evidence type="ECO:0000313" key="1">
    <source>
        <dbReference type="EMBL" id="KAG2952080.1"/>
    </source>
</evidence>
<protein>
    <submittedName>
        <fullName evidence="1">Uncharacterized protein</fullName>
    </submittedName>
</protein>
<accession>A0A8T1EJR4</accession>
<comment type="caution">
    <text evidence="1">The sequence shown here is derived from an EMBL/GenBank/DDBJ whole genome shotgun (WGS) entry which is preliminary data.</text>
</comment>
<dbReference type="Proteomes" id="UP000736787">
    <property type="component" value="Unassembled WGS sequence"/>
</dbReference>
<name>A0A8T1EJR4_9STRA</name>
<evidence type="ECO:0000313" key="2">
    <source>
        <dbReference type="Proteomes" id="UP000736787"/>
    </source>
</evidence>